<evidence type="ECO:0000256" key="2">
    <source>
        <dbReference type="ARBA" id="ARBA00022723"/>
    </source>
</evidence>
<dbReference type="InterPro" id="IPR050584">
    <property type="entry name" value="Cholesterol_7-desaturase"/>
</dbReference>
<evidence type="ECO:0000256" key="1">
    <source>
        <dbReference type="ARBA" id="ARBA00022714"/>
    </source>
</evidence>
<keyword evidence="3" id="KW-0560">Oxidoreductase</keyword>
<keyword evidence="5" id="KW-0411">Iron-sulfur</keyword>
<dbReference type="InterPro" id="IPR017941">
    <property type="entry name" value="Rieske_2Fe-2S"/>
</dbReference>
<keyword evidence="4" id="KW-0408">Iron</keyword>
<dbReference type="Gene3D" id="2.102.10.10">
    <property type="entry name" value="Rieske [2Fe-2S] iron-sulphur domain"/>
    <property type="match status" value="1"/>
</dbReference>
<dbReference type="InterPro" id="IPR036922">
    <property type="entry name" value="Rieske_2Fe-2S_sf"/>
</dbReference>
<keyword evidence="1" id="KW-0001">2Fe-2S</keyword>
<dbReference type="SUPFAM" id="SSF50022">
    <property type="entry name" value="ISP domain"/>
    <property type="match status" value="1"/>
</dbReference>
<reference evidence="7" key="1">
    <citation type="submission" date="2018-05" db="EMBL/GenBank/DDBJ databases">
        <authorList>
            <person name="Lanie J.A."/>
            <person name="Ng W.-L."/>
            <person name="Kazmierczak K.M."/>
            <person name="Andrzejewski T.M."/>
            <person name="Davidsen T.M."/>
            <person name="Wayne K.J."/>
            <person name="Tettelin H."/>
            <person name="Glass J.I."/>
            <person name="Rusch D."/>
            <person name="Podicherti R."/>
            <person name="Tsui H.-C.T."/>
            <person name="Winkler M.E."/>
        </authorList>
    </citation>
    <scope>NUCLEOTIDE SEQUENCE</scope>
</reference>
<keyword evidence="2" id="KW-0479">Metal-binding</keyword>
<dbReference type="GO" id="GO:0016491">
    <property type="term" value="F:oxidoreductase activity"/>
    <property type="evidence" value="ECO:0007669"/>
    <property type="project" value="UniProtKB-KW"/>
</dbReference>
<sequence>MLSAIDNELMTKVGPGTPVGDLMRQYWLPALMSVELPDLDSAPVRVRLLGEDLIAFRDTNGSVGLIDNYCPHRRASMFFGRNEECGLRCVYHGWKFDLHGDCVDMPSEPS</sequence>
<organism evidence="7">
    <name type="scientific">marine metagenome</name>
    <dbReference type="NCBI Taxonomy" id="408172"/>
    <lineage>
        <taxon>unclassified sequences</taxon>
        <taxon>metagenomes</taxon>
        <taxon>ecological metagenomes</taxon>
    </lineage>
</organism>
<feature type="domain" description="Rieske" evidence="6">
    <location>
        <begin position="27"/>
        <end position="110"/>
    </location>
</feature>
<evidence type="ECO:0000256" key="4">
    <source>
        <dbReference type="ARBA" id="ARBA00023004"/>
    </source>
</evidence>
<dbReference type="Pfam" id="PF00355">
    <property type="entry name" value="Rieske"/>
    <property type="match status" value="1"/>
</dbReference>
<protein>
    <recommendedName>
        <fullName evidence="6">Rieske domain-containing protein</fullName>
    </recommendedName>
</protein>
<gene>
    <name evidence="7" type="ORF">METZ01_LOCUS172709</name>
</gene>
<proteinExistence type="predicted"/>
<evidence type="ECO:0000256" key="5">
    <source>
        <dbReference type="ARBA" id="ARBA00023014"/>
    </source>
</evidence>
<dbReference type="PANTHER" id="PTHR21266:SF59">
    <property type="entry name" value="BLR4922 PROTEIN"/>
    <property type="match status" value="1"/>
</dbReference>
<dbReference type="AlphaFoldDB" id="A0A382C190"/>
<accession>A0A382C190</accession>
<evidence type="ECO:0000256" key="3">
    <source>
        <dbReference type="ARBA" id="ARBA00023002"/>
    </source>
</evidence>
<dbReference type="GO" id="GO:0051537">
    <property type="term" value="F:2 iron, 2 sulfur cluster binding"/>
    <property type="evidence" value="ECO:0007669"/>
    <property type="project" value="UniProtKB-KW"/>
</dbReference>
<evidence type="ECO:0000259" key="6">
    <source>
        <dbReference type="PROSITE" id="PS51296"/>
    </source>
</evidence>
<dbReference type="PROSITE" id="PS51296">
    <property type="entry name" value="RIESKE"/>
    <property type="match status" value="1"/>
</dbReference>
<dbReference type="EMBL" id="UINC01032346">
    <property type="protein sequence ID" value="SVB19855.1"/>
    <property type="molecule type" value="Genomic_DNA"/>
</dbReference>
<dbReference type="InterPro" id="IPR015881">
    <property type="entry name" value="ARHD_Rieske_2Fe_2S"/>
</dbReference>
<name>A0A382C190_9ZZZZ</name>
<feature type="non-terminal residue" evidence="7">
    <location>
        <position position="110"/>
    </location>
</feature>
<dbReference type="PROSITE" id="PS00570">
    <property type="entry name" value="RING_HYDROXYL_ALPHA"/>
    <property type="match status" value="1"/>
</dbReference>
<dbReference type="PANTHER" id="PTHR21266">
    <property type="entry name" value="IRON-SULFUR DOMAIN CONTAINING PROTEIN"/>
    <property type="match status" value="1"/>
</dbReference>
<dbReference type="GO" id="GO:0005506">
    <property type="term" value="F:iron ion binding"/>
    <property type="evidence" value="ECO:0007669"/>
    <property type="project" value="InterPro"/>
</dbReference>
<evidence type="ECO:0000313" key="7">
    <source>
        <dbReference type="EMBL" id="SVB19855.1"/>
    </source>
</evidence>